<feature type="domain" description="F-box" evidence="3">
    <location>
        <begin position="55"/>
        <end position="100"/>
    </location>
</feature>
<dbReference type="Pfam" id="PF01344">
    <property type="entry name" value="Kelch_1"/>
    <property type="match status" value="1"/>
</dbReference>
<organism evidence="4 5">
    <name type="scientific">Crotalaria pallida</name>
    <name type="common">Smooth rattlebox</name>
    <name type="synonym">Crotalaria striata</name>
    <dbReference type="NCBI Taxonomy" id="3830"/>
    <lineage>
        <taxon>Eukaryota</taxon>
        <taxon>Viridiplantae</taxon>
        <taxon>Streptophyta</taxon>
        <taxon>Embryophyta</taxon>
        <taxon>Tracheophyta</taxon>
        <taxon>Spermatophyta</taxon>
        <taxon>Magnoliopsida</taxon>
        <taxon>eudicotyledons</taxon>
        <taxon>Gunneridae</taxon>
        <taxon>Pentapetalae</taxon>
        <taxon>rosids</taxon>
        <taxon>fabids</taxon>
        <taxon>Fabales</taxon>
        <taxon>Fabaceae</taxon>
        <taxon>Papilionoideae</taxon>
        <taxon>50 kb inversion clade</taxon>
        <taxon>genistoids sensu lato</taxon>
        <taxon>core genistoids</taxon>
        <taxon>Crotalarieae</taxon>
        <taxon>Crotalaria</taxon>
    </lineage>
</organism>
<evidence type="ECO:0000259" key="3">
    <source>
        <dbReference type="PROSITE" id="PS50181"/>
    </source>
</evidence>
<dbReference type="Gene3D" id="1.20.1280.50">
    <property type="match status" value="1"/>
</dbReference>
<dbReference type="PANTHER" id="PTHR46344:SF16">
    <property type="entry name" value="KELCH MOTIF FAMILY PROTEIN, EXPRESSED"/>
    <property type="match status" value="1"/>
</dbReference>
<sequence>MSSDRETCNSRHITWLMKSCFPCPHDTSTPTTTTTTTIISTTKPSHLQASFPTHATTISSLPDDIVLDCLSRVPSSSLPQLSIVCRRWSRLLTSPHFLDLRRSHSLLRHTTVAISATDSGFSVATLENTSWNSSSLFLPDPNHTVSFDDYYYSLLSHARVVSIGPRIYVVGRNATMRCDTWTSTVTSCCAMTFPRKKFAMATVAGKIYVASGGSRTDAVEEYDPVSDRWSVVAHAPRRRYGCVGASVDGVFYIIGGLRIGASEQNEFSSQAAGGAGAHAAYASSMDLFDVEGRVWLRSRAVPGGGCVVAACAAAGRVYALTSHAVEISLWSFDARRRSSDKGGSLSSFGSGEWCRIKSPPLPAQVRVDTRMRFSCVGMGDKVVLIQVPGCGNEGRRSSKEGFVMVYDCNTGEWSRGADLPECFRRAAYVGVEC</sequence>
<name>A0AAN9ERT6_CROPI</name>
<dbReference type="AlphaFoldDB" id="A0AAN9ERT6"/>
<evidence type="ECO:0000256" key="1">
    <source>
        <dbReference type="ARBA" id="ARBA00022441"/>
    </source>
</evidence>
<dbReference type="EMBL" id="JAYWIO010000005">
    <property type="protein sequence ID" value="KAK7259950.1"/>
    <property type="molecule type" value="Genomic_DNA"/>
</dbReference>
<proteinExistence type="predicted"/>
<dbReference type="CDD" id="cd22152">
    <property type="entry name" value="F-box_AtAFR-like"/>
    <property type="match status" value="1"/>
</dbReference>
<dbReference type="InterPro" id="IPR001810">
    <property type="entry name" value="F-box_dom"/>
</dbReference>
<dbReference type="InterPro" id="IPR006652">
    <property type="entry name" value="Kelch_1"/>
</dbReference>
<accession>A0AAN9ERT6</accession>
<keyword evidence="2" id="KW-0677">Repeat</keyword>
<dbReference type="SMART" id="SM00256">
    <property type="entry name" value="FBOX"/>
    <property type="match status" value="1"/>
</dbReference>
<dbReference type="InterPro" id="IPR036047">
    <property type="entry name" value="F-box-like_dom_sf"/>
</dbReference>
<keyword evidence="5" id="KW-1185">Reference proteome</keyword>
<keyword evidence="1" id="KW-0880">Kelch repeat</keyword>
<gene>
    <name evidence="4" type="ORF">RIF29_25584</name>
</gene>
<dbReference type="Pfam" id="PF00646">
    <property type="entry name" value="F-box"/>
    <property type="match status" value="1"/>
</dbReference>
<evidence type="ECO:0000313" key="4">
    <source>
        <dbReference type="EMBL" id="KAK7259950.1"/>
    </source>
</evidence>
<dbReference type="InterPro" id="IPR015915">
    <property type="entry name" value="Kelch-typ_b-propeller"/>
</dbReference>
<dbReference type="PROSITE" id="PS50181">
    <property type="entry name" value="FBOX"/>
    <property type="match status" value="1"/>
</dbReference>
<evidence type="ECO:0000313" key="5">
    <source>
        <dbReference type="Proteomes" id="UP001372338"/>
    </source>
</evidence>
<dbReference type="SUPFAM" id="SSF117281">
    <property type="entry name" value="Kelch motif"/>
    <property type="match status" value="1"/>
</dbReference>
<protein>
    <recommendedName>
        <fullName evidence="3">F-box domain-containing protein</fullName>
    </recommendedName>
</protein>
<dbReference type="PANTHER" id="PTHR46344">
    <property type="entry name" value="OS02G0202900 PROTEIN"/>
    <property type="match status" value="1"/>
</dbReference>
<dbReference type="Gene3D" id="2.120.10.80">
    <property type="entry name" value="Kelch-type beta propeller"/>
    <property type="match status" value="1"/>
</dbReference>
<comment type="caution">
    <text evidence="4">The sequence shown here is derived from an EMBL/GenBank/DDBJ whole genome shotgun (WGS) entry which is preliminary data.</text>
</comment>
<dbReference type="SUPFAM" id="SSF81383">
    <property type="entry name" value="F-box domain"/>
    <property type="match status" value="1"/>
</dbReference>
<reference evidence="4 5" key="1">
    <citation type="submission" date="2024-01" db="EMBL/GenBank/DDBJ databases">
        <title>The genomes of 5 underutilized Papilionoideae crops provide insights into root nodulation and disease resistanc.</title>
        <authorList>
            <person name="Yuan L."/>
        </authorList>
    </citation>
    <scope>NUCLEOTIDE SEQUENCE [LARGE SCALE GENOMIC DNA]</scope>
    <source>
        <strain evidence="4">ZHUSHIDOU_FW_LH</strain>
        <tissue evidence="4">Leaf</tissue>
    </source>
</reference>
<dbReference type="SMART" id="SM00612">
    <property type="entry name" value="Kelch"/>
    <property type="match status" value="1"/>
</dbReference>
<evidence type="ECO:0000256" key="2">
    <source>
        <dbReference type="ARBA" id="ARBA00022737"/>
    </source>
</evidence>
<dbReference type="Proteomes" id="UP001372338">
    <property type="component" value="Unassembled WGS sequence"/>
</dbReference>